<feature type="transmembrane region" description="Helical" evidence="7">
    <location>
        <begin position="20"/>
        <end position="42"/>
    </location>
</feature>
<feature type="transmembrane region" description="Helical" evidence="7">
    <location>
        <begin position="233"/>
        <end position="254"/>
    </location>
</feature>
<feature type="transmembrane region" description="Helical" evidence="7">
    <location>
        <begin position="198"/>
        <end position="221"/>
    </location>
</feature>
<evidence type="ECO:0000256" key="2">
    <source>
        <dbReference type="ARBA" id="ARBA00022692"/>
    </source>
</evidence>
<evidence type="ECO:0000256" key="3">
    <source>
        <dbReference type="ARBA" id="ARBA00022989"/>
    </source>
</evidence>
<dbReference type="InterPro" id="IPR052337">
    <property type="entry name" value="SAT4-like"/>
</dbReference>
<evidence type="ECO:0000256" key="1">
    <source>
        <dbReference type="ARBA" id="ARBA00004141"/>
    </source>
</evidence>
<reference evidence="9" key="1">
    <citation type="journal article" date="2020" name="Stud. Mycol.">
        <title>101 Dothideomycetes genomes: a test case for predicting lifestyles and emergence of pathogens.</title>
        <authorList>
            <person name="Haridas S."/>
            <person name="Albert R."/>
            <person name="Binder M."/>
            <person name="Bloem J."/>
            <person name="Labutti K."/>
            <person name="Salamov A."/>
            <person name="Andreopoulos B."/>
            <person name="Baker S."/>
            <person name="Barry K."/>
            <person name="Bills G."/>
            <person name="Bluhm B."/>
            <person name="Cannon C."/>
            <person name="Castanera R."/>
            <person name="Culley D."/>
            <person name="Daum C."/>
            <person name="Ezra D."/>
            <person name="Gonzalez J."/>
            <person name="Henrissat B."/>
            <person name="Kuo A."/>
            <person name="Liang C."/>
            <person name="Lipzen A."/>
            <person name="Lutzoni F."/>
            <person name="Magnuson J."/>
            <person name="Mondo S."/>
            <person name="Nolan M."/>
            <person name="Ohm R."/>
            <person name="Pangilinan J."/>
            <person name="Park H.-J."/>
            <person name="Ramirez L."/>
            <person name="Alfaro M."/>
            <person name="Sun H."/>
            <person name="Tritt A."/>
            <person name="Yoshinaga Y."/>
            <person name="Zwiers L.-H."/>
            <person name="Turgeon B."/>
            <person name="Goodwin S."/>
            <person name="Spatafora J."/>
            <person name="Crous P."/>
            <person name="Grigoriev I."/>
        </authorList>
    </citation>
    <scope>NUCLEOTIDE SEQUENCE</scope>
    <source>
        <strain evidence="9">CBS 121410</strain>
    </source>
</reference>
<dbReference type="Pfam" id="PF20684">
    <property type="entry name" value="Fung_rhodopsin"/>
    <property type="match status" value="1"/>
</dbReference>
<proteinExistence type="inferred from homology"/>
<evidence type="ECO:0000313" key="9">
    <source>
        <dbReference type="EMBL" id="KAF2086976.1"/>
    </source>
</evidence>
<evidence type="ECO:0000256" key="6">
    <source>
        <dbReference type="SAM" id="MobiDB-lite"/>
    </source>
</evidence>
<feature type="compositionally biased region" description="Basic and acidic residues" evidence="6">
    <location>
        <begin position="406"/>
        <end position="415"/>
    </location>
</feature>
<keyword evidence="10" id="KW-1185">Reference proteome</keyword>
<protein>
    <recommendedName>
        <fullName evidence="8">Rhodopsin domain-containing protein</fullName>
    </recommendedName>
</protein>
<evidence type="ECO:0000256" key="7">
    <source>
        <dbReference type="SAM" id="Phobius"/>
    </source>
</evidence>
<name>A0A9P4HWN6_9PEZI</name>
<organism evidence="9 10">
    <name type="scientific">Saccharata proteae CBS 121410</name>
    <dbReference type="NCBI Taxonomy" id="1314787"/>
    <lineage>
        <taxon>Eukaryota</taxon>
        <taxon>Fungi</taxon>
        <taxon>Dikarya</taxon>
        <taxon>Ascomycota</taxon>
        <taxon>Pezizomycotina</taxon>
        <taxon>Dothideomycetes</taxon>
        <taxon>Dothideomycetes incertae sedis</taxon>
        <taxon>Botryosphaeriales</taxon>
        <taxon>Saccharataceae</taxon>
        <taxon>Saccharata</taxon>
    </lineage>
</organism>
<dbReference type="Proteomes" id="UP000799776">
    <property type="component" value="Unassembled WGS sequence"/>
</dbReference>
<dbReference type="AlphaFoldDB" id="A0A9P4HWN6"/>
<evidence type="ECO:0000256" key="5">
    <source>
        <dbReference type="ARBA" id="ARBA00038359"/>
    </source>
</evidence>
<dbReference type="OrthoDB" id="61113at2759"/>
<comment type="similarity">
    <text evidence="5">Belongs to the SAT4 family.</text>
</comment>
<keyword evidence="3 7" id="KW-1133">Transmembrane helix</keyword>
<keyword evidence="4 7" id="KW-0472">Membrane</keyword>
<feature type="transmembrane region" description="Helical" evidence="7">
    <location>
        <begin position="54"/>
        <end position="78"/>
    </location>
</feature>
<feature type="domain" description="Rhodopsin" evidence="8">
    <location>
        <begin position="38"/>
        <end position="298"/>
    </location>
</feature>
<accession>A0A9P4HWN6</accession>
<feature type="transmembrane region" description="Helical" evidence="7">
    <location>
        <begin position="274"/>
        <end position="298"/>
    </location>
</feature>
<feature type="transmembrane region" description="Helical" evidence="7">
    <location>
        <begin position="98"/>
        <end position="122"/>
    </location>
</feature>
<dbReference type="PANTHER" id="PTHR33048:SF47">
    <property type="entry name" value="INTEGRAL MEMBRANE PROTEIN-RELATED"/>
    <property type="match status" value="1"/>
</dbReference>
<comment type="subcellular location">
    <subcellularLocation>
        <location evidence="1">Membrane</location>
        <topology evidence="1">Multi-pass membrane protein</topology>
    </subcellularLocation>
</comment>
<dbReference type="PANTHER" id="PTHR33048">
    <property type="entry name" value="PTH11-LIKE INTEGRAL MEMBRANE PROTEIN (AFU_ORTHOLOGUE AFUA_5G11245)"/>
    <property type="match status" value="1"/>
</dbReference>
<keyword evidence="2 7" id="KW-0812">Transmembrane</keyword>
<dbReference type="GO" id="GO:0016020">
    <property type="term" value="C:membrane"/>
    <property type="evidence" value="ECO:0007669"/>
    <property type="project" value="UniProtKB-SubCell"/>
</dbReference>
<comment type="caution">
    <text evidence="9">The sequence shown here is derived from an EMBL/GenBank/DDBJ whole genome shotgun (WGS) entry which is preliminary data.</text>
</comment>
<dbReference type="EMBL" id="ML978722">
    <property type="protein sequence ID" value="KAF2086976.1"/>
    <property type="molecule type" value="Genomic_DNA"/>
</dbReference>
<evidence type="ECO:0000259" key="8">
    <source>
        <dbReference type="Pfam" id="PF20684"/>
    </source>
</evidence>
<evidence type="ECO:0000313" key="10">
    <source>
        <dbReference type="Proteomes" id="UP000799776"/>
    </source>
</evidence>
<feature type="region of interest" description="Disordered" evidence="6">
    <location>
        <begin position="320"/>
        <end position="350"/>
    </location>
</feature>
<sequence length="415" mass="46787">MVPAGFPVTYDLPVANRPATVQGVSIAIQILAWIAVILRLWARIKLIRRPGWDDLFVVLACLSVTWGTVCVVLETFWGLGLHLFTIFEYTKSPPDQDFYAFAIYCKLLFLANVSYACSTTLIKLSILFQFRRLFDRRNHPVVNISCLVLICITIVWGLFFALVTIFGCHPIHKEWDVLVDGNCILFGSKVAAKFYPAYAAHTASNMCLDILILAIPIPSLATLKLRKRQKSGLIGVFSIGLIVVICSVIRLWLIVKTRAGSYPTQDETWYAAPIVIMSCLEVNLAILCASMPIFWPYLPRLSFHGIKVVREVIIRNETRRDRPYNTSTNDGSEPTDLSGLERTNSDTSVARLKRQDTAENLRHYYKDSHVKGLVVGDLEMQQAQTMEERDPAGKPGHTAEAWAEPLELKLKRTRT</sequence>
<gene>
    <name evidence="9" type="ORF">K490DRAFT_66288</name>
</gene>
<feature type="transmembrane region" description="Helical" evidence="7">
    <location>
        <begin position="142"/>
        <end position="166"/>
    </location>
</feature>
<evidence type="ECO:0000256" key="4">
    <source>
        <dbReference type="ARBA" id="ARBA00023136"/>
    </source>
</evidence>
<dbReference type="InterPro" id="IPR049326">
    <property type="entry name" value="Rhodopsin_dom_fungi"/>
</dbReference>
<feature type="region of interest" description="Disordered" evidence="6">
    <location>
        <begin position="383"/>
        <end position="415"/>
    </location>
</feature>